<comment type="caution">
    <text evidence="1">The sequence shown here is derived from an EMBL/GenBank/DDBJ whole genome shotgun (WGS) entry which is preliminary data.</text>
</comment>
<name>A0ACB9YU12_9PEZI</name>
<gene>
    <name evidence="1" type="ORF">F4820DRAFT_450601</name>
</gene>
<proteinExistence type="predicted"/>
<dbReference type="EMBL" id="MU393517">
    <property type="protein sequence ID" value="KAI4862869.1"/>
    <property type="molecule type" value="Genomic_DNA"/>
</dbReference>
<keyword evidence="2" id="KW-1185">Reference proteome</keyword>
<evidence type="ECO:0000313" key="1">
    <source>
        <dbReference type="EMBL" id="KAI4862869.1"/>
    </source>
</evidence>
<dbReference type="Proteomes" id="UP001497700">
    <property type="component" value="Unassembled WGS sequence"/>
</dbReference>
<organism evidence="1 2">
    <name type="scientific">Hypoxylon rubiginosum</name>
    <dbReference type="NCBI Taxonomy" id="110542"/>
    <lineage>
        <taxon>Eukaryota</taxon>
        <taxon>Fungi</taxon>
        <taxon>Dikarya</taxon>
        <taxon>Ascomycota</taxon>
        <taxon>Pezizomycotina</taxon>
        <taxon>Sordariomycetes</taxon>
        <taxon>Xylariomycetidae</taxon>
        <taxon>Xylariales</taxon>
        <taxon>Hypoxylaceae</taxon>
        <taxon>Hypoxylon</taxon>
    </lineage>
</organism>
<sequence length="269" mass="31048">MARQNTADTSTYNLARPRPTFPITERDESGVNVSQVIDIADIHLPYGLKISSCTEAGMVALTFDDGPYEWTRAVAESMDEAGFKATFFFVGKLYKRQLGWTRRMDDERTQYPELLRSLHKRGHQLASHTWTHEDLEELKRGDRLQQMRDNAQAFRNVLGVVPTYMRPPKGHCGTTCLEDMKTLKYHTILWDINPEDWKYNSEDTWNETTKRFDRDLSAGGSIAVCHDVEMYTAQKLVPHMISELEKRGLKGVTVGECLADSKENWYRFE</sequence>
<protein>
    <submittedName>
        <fullName evidence="1">Carbohydrate esterase family 4 protein</fullName>
    </submittedName>
</protein>
<reference evidence="1 2" key="1">
    <citation type="journal article" date="2022" name="New Phytol.">
        <title>Ecological generalism drives hyperdiversity of secondary metabolite gene clusters in xylarialean endophytes.</title>
        <authorList>
            <person name="Franco M.E.E."/>
            <person name="Wisecaver J.H."/>
            <person name="Arnold A.E."/>
            <person name="Ju Y.M."/>
            <person name="Slot J.C."/>
            <person name="Ahrendt S."/>
            <person name="Moore L.P."/>
            <person name="Eastman K.E."/>
            <person name="Scott K."/>
            <person name="Konkel Z."/>
            <person name="Mondo S.J."/>
            <person name="Kuo A."/>
            <person name="Hayes R.D."/>
            <person name="Haridas S."/>
            <person name="Andreopoulos B."/>
            <person name="Riley R."/>
            <person name="LaButti K."/>
            <person name="Pangilinan J."/>
            <person name="Lipzen A."/>
            <person name="Amirebrahimi M."/>
            <person name="Yan J."/>
            <person name="Adam C."/>
            <person name="Keymanesh K."/>
            <person name="Ng V."/>
            <person name="Louie K."/>
            <person name="Northen T."/>
            <person name="Drula E."/>
            <person name="Henrissat B."/>
            <person name="Hsieh H.M."/>
            <person name="Youens-Clark K."/>
            <person name="Lutzoni F."/>
            <person name="Miadlikowska J."/>
            <person name="Eastwood D.C."/>
            <person name="Hamelin R.C."/>
            <person name="Grigoriev I.V."/>
            <person name="U'Ren J.M."/>
        </authorList>
    </citation>
    <scope>NUCLEOTIDE SEQUENCE [LARGE SCALE GENOMIC DNA]</scope>
    <source>
        <strain evidence="1 2">CBS 119005</strain>
    </source>
</reference>
<evidence type="ECO:0000313" key="2">
    <source>
        <dbReference type="Proteomes" id="UP001497700"/>
    </source>
</evidence>
<accession>A0ACB9YU12</accession>